<reference evidence="2 3" key="1">
    <citation type="submission" date="2020-03" db="EMBL/GenBank/DDBJ databases">
        <title>The genome sequence of Microvirga sp. c23x22.</title>
        <authorList>
            <person name="Zhang X."/>
        </authorList>
    </citation>
    <scope>NUCLEOTIDE SEQUENCE [LARGE SCALE GENOMIC DNA]</scope>
    <source>
        <strain evidence="3">c23x22</strain>
    </source>
</reference>
<comment type="caution">
    <text evidence="2">The sequence shown here is derived from an EMBL/GenBank/DDBJ whole genome shotgun (WGS) entry which is preliminary data.</text>
</comment>
<sequence length="119" mass="13374">MISRICSGSLGCRDEDTVGNYTYDLIGRKIGLGVLPKVAVLHKDYLSSVRAITNRSGVIDKTTLYTPYGAAHHHRPGQGSESLHRRTPRRRYRPDLPQRALLRPPRSAASSRRSYSDDR</sequence>
<proteinExistence type="predicted"/>
<feature type="region of interest" description="Disordered" evidence="1">
    <location>
        <begin position="68"/>
        <end position="119"/>
    </location>
</feature>
<dbReference type="Proteomes" id="UP000707352">
    <property type="component" value="Unassembled WGS sequence"/>
</dbReference>
<protein>
    <submittedName>
        <fullName evidence="2">Uncharacterized protein</fullName>
    </submittedName>
</protein>
<evidence type="ECO:0000313" key="2">
    <source>
        <dbReference type="EMBL" id="NIX78445.1"/>
    </source>
</evidence>
<keyword evidence="3" id="KW-1185">Reference proteome</keyword>
<feature type="compositionally biased region" description="Low complexity" evidence="1">
    <location>
        <begin position="95"/>
        <end position="113"/>
    </location>
</feature>
<organism evidence="2 3">
    <name type="scientific">Microvirga terricola</name>
    <dbReference type="NCBI Taxonomy" id="2719797"/>
    <lineage>
        <taxon>Bacteria</taxon>
        <taxon>Pseudomonadati</taxon>
        <taxon>Pseudomonadota</taxon>
        <taxon>Alphaproteobacteria</taxon>
        <taxon>Hyphomicrobiales</taxon>
        <taxon>Methylobacteriaceae</taxon>
        <taxon>Microvirga</taxon>
    </lineage>
</organism>
<dbReference type="EMBL" id="JAATJS010000009">
    <property type="protein sequence ID" value="NIX78445.1"/>
    <property type="molecule type" value="Genomic_DNA"/>
</dbReference>
<gene>
    <name evidence="2" type="ORF">HB375_17770</name>
</gene>
<name>A0ABX0VF31_9HYPH</name>
<evidence type="ECO:0000256" key="1">
    <source>
        <dbReference type="SAM" id="MobiDB-lite"/>
    </source>
</evidence>
<dbReference type="RefSeq" id="WP_167674443.1">
    <property type="nucleotide sequence ID" value="NZ_JAATJS010000009.1"/>
</dbReference>
<evidence type="ECO:0000313" key="3">
    <source>
        <dbReference type="Proteomes" id="UP000707352"/>
    </source>
</evidence>
<accession>A0ABX0VF31</accession>